<dbReference type="PANTHER" id="PTHR43861">
    <property type="entry name" value="TRANS-ACONITATE 2-METHYLTRANSFERASE-RELATED"/>
    <property type="match status" value="1"/>
</dbReference>
<organism evidence="4 5">
    <name type="scientific">Kribbella aluminosa</name>
    <dbReference type="NCBI Taxonomy" id="416017"/>
    <lineage>
        <taxon>Bacteria</taxon>
        <taxon>Bacillati</taxon>
        <taxon>Actinomycetota</taxon>
        <taxon>Actinomycetes</taxon>
        <taxon>Propionibacteriales</taxon>
        <taxon>Kribbellaceae</taxon>
        <taxon>Kribbella</taxon>
    </lineage>
</organism>
<reference evidence="4 5" key="1">
    <citation type="submission" date="2021-03" db="EMBL/GenBank/DDBJ databases">
        <title>Sequencing the genomes of 1000 actinobacteria strains.</title>
        <authorList>
            <person name="Klenk H.-P."/>
        </authorList>
    </citation>
    <scope>NUCLEOTIDE SEQUENCE [LARGE SCALE GENOMIC DNA]</scope>
    <source>
        <strain evidence="4 5">DSM 18824</strain>
    </source>
</reference>
<dbReference type="SUPFAM" id="SSF53335">
    <property type="entry name" value="S-adenosyl-L-methionine-dependent methyltransferases"/>
    <property type="match status" value="1"/>
</dbReference>
<dbReference type="PANTHER" id="PTHR43861:SF1">
    <property type="entry name" value="TRANS-ACONITATE 2-METHYLTRANSFERASE"/>
    <property type="match status" value="1"/>
</dbReference>
<evidence type="ECO:0000256" key="1">
    <source>
        <dbReference type="ARBA" id="ARBA00022603"/>
    </source>
</evidence>
<protein>
    <submittedName>
        <fullName evidence="4">Ubiquinone/menaquinone biosynthesis C-methylase UbiE</fullName>
    </submittedName>
</protein>
<dbReference type="Proteomes" id="UP000755585">
    <property type="component" value="Unassembled WGS sequence"/>
</dbReference>
<dbReference type="CDD" id="cd02440">
    <property type="entry name" value="AdoMet_MTases"/>
    <property type="match status" value="1"/>
</dbReference>
<gene>
    <name evidence="4" type="ORF">JOF29_004739</name>
</gene>
<accession>A0ABS4UPR4</accession>
<evidence type="ECO:0000313" key="5">
    <source>
        <dbReference type="Proteomes" id="UP000755585"/>
    </source>
</evidence>
<keyword evidence="4" id="KW-0830">Ubiquinone</keyword>
<name>A0ABS4UPR4_9ACTN</name>
<dbReference type="EMBL" id="JAGINT010000002">
    <property type="protein sequence ID" value="MBP2353629.1"/>
    <property type="molecule type" value="Genomic_DNA"/>
</dbReference>
<sequence length="204" mass="21449">MNDVLAEISSSYDNVAVSYAEMVQDGAPGEVEDLDLLAGLLPSRGLTVLDVGCGPGRVTAALHDRGLAVVGVDVSPGMVEVARTAHPEVDFRVGSMTALDLPDASVGGIVAWWSIIHLPRELVPTAFAEFRRVLAPGGVLLIGFHVGAESTHKTSGYGGHPMNVHVHRWTGEALTEIAIAAGFTPYAAELPDDRVLFAVDTENS</sequence>
<proteinExistence type="predicted"/>
<evidence type="ECO:0000313" key="4">
    <source>
        <dbReference type="EMBL" id="MBP2353629.1"/>
    </source>
</evidence>
<evidence type="ECO:0000259" key="3">
    <source>
        <dbReference type="Pfam" id="PF13649"/>
    </source>
</evidence>
<dbReference type="RefSeq" id="WP_209696563.1">
    <property type="nucleotide sequence ID" value="NZ_BAAAVU010000001.1"/>
</dbReference>
<comment type="caution">
    <text evidence="4">The sequence shown here is derived from an EMBL/GenBank/DDBJ whole genome shotgun (WGS) entry which is preliminary data.</text>
</comment>
<keyword evidence="2" id="KW-0808">Transferase</keyword>
<dbReference type="InterPro" id="IPR041698">
    <property type="entry name" value="Methyltransf_25"/>
</dbReference>
<dbReference type="InterPro" id="IPR029063">
    <property type="entry name" value="SAM-dependent_MTases_sf"/>
</dbReference>
<dbReference type="Gene3D" id="3.40.50.150">
    <property type="entry name" value="Vaccinia Virus protein VP39"/>
    <property type="match status" value="1"/>
</dbReference>
<dbReference type="Pfam" id="PF13649">
    <property type="entry name" value="Methyltransf_25"/>
    <property type="match status" value="1"/>
</dbReference>
<feature type="domain" description="Methyltransferase" evidence="3">
    <location>
        <begin position="48"/>
        <end position="138"/>
    </location>
</feature>
<keyword evidence="5" id="KW-1185">Reference proteome</keyword>
<evidence type="ECO:0000256" key="2">
    <source>
        <dbReference type="ARBA" id="ARBA00022679"/>
    </source>
</evidence>
<keyword evidence="1" id="KW-0489">Methyltransferase</keyword>